<dbReference type="AlphaFoldDB" id="A0A0A8YBF9"/>
<organism evidence="2">
    <name type="scientific">Arundo donax</name>
    <name type="common">Giant reed</name>
    <name type="synonym">Donax arundinaceus</name>
    <dbReference type="NCBI Taxonomy" id="35708"/>
    <lineage>
        <taxon>Eukaryota</taxon>
        <taxon>Viridiplantae</taxon>
        <taxon>Streptophyta</taxon>
        <taxon>Embryophyta</taxon>
        <taxon>Tracheophyta</taxon>
        <taxon>Spermatophyta</taxon>
        <taxon>Magnoliopsida</taxon>
        <taxon>Liliopsida</taxon>
        <taxon>Poales</taxon>
        <taxon>Poaceae</taxon>
        <taxon>PACMAD clade</taxon>
        <taxon>Arundinoideae</taxon>
        <taxon>Arundineae</taxon>
        <taxon>Arundo</taxon>
    </lineage>
</organism>
<reference evidence="2" key="1">
    <citation type="submission" date="2014-09" db="EMBL/GenBank/DDBJ databases">
        <authorList>
            <person name="Magalhaes I.L.F."/>
            <person name="Oliveira U."/>
            <person name="Santos F.R."/>
            <person name="Vidigal T.H.D.A."/>
            <person name="Brescovit A.D."/>
            <person name="Santos A.J."/>
        </authorList>
    </citation>
    <scope>NUCLEOTIDE SEQUENCE</scope>
    <source>
        <tissue evidence="2">Shoot tissue taken approximately 20 cm above the soil surface</tissue>
    </source>
</reference>
<accession>A0A0A8YBF9</accession>
<dbReference type="EMBL" id="GBRH01275115">
    <property type="protein sequence ID" value="JAD22780.1"/>
    <property type="molecule type" value="Transcribed_RNA"/>
</dbReference>
<name>A0A0A8YBF9_ARUDO</name>
<reference evidence="2" key="2">
    <citation type="journal article" date="2015" name="Data Brief">
        <title>Shoot transcriptome of the giant reed, Arundo donax.</title>
        <authorList>
            <person name="Barrero R.A."/>
            <person name="Guerrero F.D."/>
            <person name="Moolhuijzen P."/>
            <person name="Goolsby J.A."/>
            <person name="Tidwell J."/>
            <person name="Bellgard S.E."/>
            <person name="Bellgard M.I."/>
        </authorList>
    </citation>
    <scope>NUCLEOTIDE SEQUENCE</scope>
    <source>
        <tissue evidence="2">Shoot tissue taken approximately 20 cm above the soil surface</tissue>
    </source>
</reference>
<feature type="region of interest" description="Disordered" evidence="1">
    <location>
        <begin position="1"/>
        <end position="53"/>
    </location>
</feature>
<evidence type="ECO:0000313" key="2">
    <source>
        <dbReference type="EMBL" id="JAD22780.1"/>
    </source>
</evidence>
<sequence>MATATHGCVSVDPRSSSASSKARVYLCSIEDPSSGGYEEGAEGQELISEKPRT</sequence>
<evidence type="ECO:0000256" key="1">
    <source>
        <dbReference type="SAM" id="MobiDB-lite"/>
    </source>
</evidence>
<proteinExistence type="predicted"/>
<protein>
    <submittedName>
        <fullName evidence="2">Uncharacterized protein</fullName>
    </submittedName>
</protein>